<accession>A0A9P9R549</accession>
<comment type="caution">
    <text evidence="2">The sequence shown here is derived from an EMBL/GenBank/DDBJ whole genome shotgun (WGS) entry which is preliminary data.</text>
</comment>
<evidence type="ECO:0000313" key="3">
    <source>
        <dbReference type="Proteomes" id="UP000720189"/>
    </source>
</evidence>
<feature type="region of interest" description="Disordered" evidence="1">
    <location>
        <begin position="443"/>
        <end position="473"/>
    </location>
</feature>
<feature type="compositionally biased region" description="Basic and acidic residues" evidence="1">
    <location>
        <begin position="311"/>
        <end position="322"/>
    </location>
</feature>
<reference evidence="2" key="1">
    <citation type="journal article" date="2021" name="Nat. Commun.">
        <title>Genetic determinants of endophytism in the Arabidopsis root mycobiome.</title>
        <authorList>
            <person name="Mesny F."/>
            <person name="Miyauchi S."/>
            <person name="Thiergart T."/>
            <person name="Pickel B."/>
            <person name="Atanasova L."/>
            <person name="Karlsson M."/>
            <person name="Huettel B."/>
            <person name="Barry K.W."/>
            <person name="Haridas S."/>
            <person name="Chen C."/>
            <person name="Bauer D."/>
            <person name="Andreopoulos W."/>
            <person name="Pangilinan J."/>
            <person name="LaButti K."/>
            <person name="Riley R."/>
            <person name="Lipzen A."/>
            <person name="Clum A."/>
            <person name="Drula E."/>
            <person name="Henrissat B."/>
            <person name="Kohler A."/>
            <person name="Grigoriev I.V."/>
            <person name="Martin F.M."/>
            <person name="Hacquard S."/>
        </authorList>
    </citation>
    <scope>NUCLEOTIDE SEQUENCE</scope>
    <source>
        <strain evidence="2">MPI-CAGE-AT-0023</strain>
    </source>
</reference>
<feature type="compositionally biased region" description="Basic and acidic residues" evidence="1">
    <location>
        <begin position="606"/>
        <end position="625"/>
    </location>
</feature>
<feature type="compositionally biased region" description="Polar residues" evidence="1">
    <location>
        <begin position="406"/>
        <end position="431"/>
    </location>
</feature>
<dbReference type="OrthoDB" id="3786931at2759"/>
<feature type="region of interest" description="Disordered" evidence="1">
    <location>
        <begin position="485"/>
        <end position="510"/>
    </location>
</feature>
<proteinExistence type="predicted"/>
<evidence type="ECO:0000256" key="1">
    <source>
        <dbReference type="SAM" id="MobiDB-lite"/>
    </source>
</evidence>
<keyword evidence="3" id="KW-1185">Reference proteome</keyword>
<feature type="compositionally biased region" description="Polar residues" evidence="1">
    <location>
        <begin position="264"/>
        <end position="273"/>
    </location>
</feature>
<sequence>MAPHRTNYDSDEEIGYMPLPDISTRQLDQLTDLLWMDPGVNIAVPDKDWLLDQQARIATLDKSNRRSTKLLARLSAKLESLSYRLGADGSPTACLCCAHYGLDPKLIRRLMLLIIAECTERIQTVRTWRQRIAYPSAVIAWLDRIDAVTGLWIGRTAFNATFGYKRVSPTNLVVKSKCEACIMSVIGGRPQVLGDLRATLTTRRDRHIDRGGKDPRLLRLVESWISHQHADCRRAIYTGSAEISEELSNLIDTINCLREERPGSQISRSSYRSGNGHPSRAYEEDGRCGRTRARPSFHEQSPRPSYSNDSQEDRSSFLRPESRSSQSSAQLQEGEQNWMDEDVEYQASLWMDCQMQQQGLTADERRQLFEDDMHPAFSDYAESVRNMSLNDRLQRDYAPEQHKRASTATAKRQSIMSNEQRASTHTARRTSVVSNEYMETSSVYSNPSAVPPPLSFSRGPSPPDTTAGNSPAETEWVPVSVFSPQASVAGGSSPRQDTIEPTKGSGRESTTYAEYQAHLDFCRKYGFKTGLPSEDGEPSTPRPLWARSQRTSAAPKIVASSVYSSHPGFRRSQENVGSLAPSIAINGGQKGHRTSRMSTRSQPKKSLWDQLREDGRRLMEDSDEE</sequence>
<organism evidence="2 3">
    <name type="scientific">Fusarium redolens</name>
    <dbReference type="NCBI Taxonomy" id="48865"/>
    <lineage>
        <taxon>Eukaryota</taxon>
        <taxon>Fungi</taxon>
        <taxon>Dikarya</taxon>
        <taxon>Ascomycota</taxon>
        <taxon>Pezizomycotina</taxon>
        <taxon>Sordariomycetes</taxon>
        <taxon>Hypocreomycetidae</taxon>
        <taxon>Hypocreales</taxon>
        <taxon>Nectriaceae</taxon>
        <taxon>Fusarium</taxon>
        <taxon>Fusarium redolens species complex</taxon>
    </lineage>
</organism>
<protein>
    <submittedName>
        <fullName evidence="2">Uncharacterized protein</fullName>
    </submittedName>
</protein>
<feature type="compositionally biased region" description="Polar residues" evidence="1">
    <location>
        <begin position="323"/>
        <end position="335"/>
    </location>
</feature>
<dbReference type="Proteomes" id="UP000720189">
    <property type="component" value="Unassembled WGS sequence"/>
</dbReference>
<evidence type="ECO:0000313" key="2">
    <source>
        <dbReference type="EMBL" id="KAH7267576.1"/>
    </source>
</evidence>
<feature type="region of interest" description="Disordered" evidence="1">
    <location>
        <begin position="528"/>
        <end position="625"/>
    </location>
</feature>
<dbReference type="GeneID" id="70215012"/>
<dbReference type="RefSeq" id="XP_046055395.1">
    <property type="nucleotide sequence ID" value="XM_046185058.1"/>
</dbReference>
<dbReference type="EMBL" id="JAGMUX010000002">
    <property type="protein sequence ID" value="KAH7267576.1"/>
    <property type="molecule type" value="Genomic_DNA"/>
</dbReference>
<name>A0A9P9R549_FUSRE</name>
<feature type="region of interest" description="Disordered" evidence="1">
    <location>
        <begin position="399"/>
        <end position="431"/>
    </location>
</feature>
<feature type="region of interest" description="Disordered" evidence="1">
    <location>
        <begin position="262"/>
        <end position="335"/>
    </location>
</feature>
<dbReference type="AlphaFoldDB" id="A0A9P9R549"/>
<gene>
    <name evidence="2" type="ORF">BKA55DRAFT_186135</name>
</gene>